<sequence>MWTNIPLILYLPRSTESMANVISAYGKGIIITGDAKLSGILQGRILADAWNANNDDMAVGAIEALQKYGFNKYDKSKYIPFIGVDGSPKAKELIDQGIMTGIATEDVRTQTNAIYSVELNLVSGNVPLSNTNYKFDETGITIKTLPSEYIK</sequence>
<dbReference type="EMBL" id="PVXQ01000052">
    <property type="protein sequence ID" value="PRR79865.1"/>
    <property type="molecule type" value="Genomic_DNA"/>
</dbReference>
<dbReference type="SUPFAM" id="SSF53822">
    <property type="entry name" value="Periplasmic binding protein-like I"/>
    <property type="match status" value="1"/>
</dbReference>
<evidence type="ECO:0000313" key="3">
    <source>
        <dbReference type="Proteomes" id="UP000239471"/>
    </source>
</evidence>
<organism evidence="2 3">
    <name type="scientific">Clostridium vincentii</name>
    <dbReference type="NCBI Taxonomy" id="52704"/>
    <lineage>
        <taxon>Bacteria</taxon>
        <taxon>Bacillati</taxon>
        <taxon>Bacillota</taxon>
        <taxon>Clostridia</taxon>
        <taxon>Eubacteriales</taxon>
        <taxon>Clostridiaceae</taxon>
        <taxon>Clostridium</taxon>
    </lineage>
</organism>
<gene>
    <name evidence="2" type="primary">mglB_6</name>
    <name evidence="2" type="ORF">CLVI_31930</name>
</gene>
<dbReference type="AlphaFoldDB" id="A0A2T0B7N6"/>
<dbReference type="Pfam" id="PF13407">
    <property type="entry name" value="Peripla_BP_4"/>
    <property type="match status" value="1"/>
</dbReference>
<dbReference type="Proteomes" id="UP000239471">
    <property type="component" value="Unassembled WGS sequence"/>
</dbReference>
<reference evidence="2 3" key="1">
    <citation type="submission" date="2018-03" db="EMBL/GenBank/DDBJ databases">
        <title>Genome sequence of Clostridium vincentii DSM 10228.</title>
        <authorList>
            <person name="Poehlein A."/>
            <person name="Daniel R."/>
        </authorList>
    </citation>
    <scope>NUCLEOTIDE SEQUENCE [LARGE SCALE GENOMIC DNA]</scope>
    <source>
        <strain evidence="2 3">DSM 10228</strain>
    </source>
</reference>
<dbReference type="Gene3D" id="3.40.50.2300">
    <property type="match status" value="2"/>
</dbReference>
<name>A0A2T0B7N6_9CLOT</name>
<protein>
    <submittedName>
        <fullName evidence="2">D-galactose-binding periplasmic protein</fullName>
    </submittedName>
</protein>
<evidence type="ECO:0000313" key="2">
    <source>
        <dbReference type="EMBL" id="PRR79865.1"/>
    </source>
</evidence>
<accession>A0A2T0B7N6</accession>
<proteinExistence type="predicted"/>
<keyword evidence="3" id="KW-1185">Reference proteome</keyword>
<dbReference type="InterPro" id="IPR028082">
    <property type="entry name" value="Peripla_BP_I"/>
</dbReference>
<feature type="domain" description="Periplasmic binding protein" evidence="1">
    <location>
        <begin position="32"/>
        <end position="124"/>
    </location>
</feature>
<comment type="caution">
    <text evidence="2">The sequence shown here is derived from an EMBL/GenBank/DDBJ whole genome shotgun (WGS) entry which is preliminary data.</text>
</comment>
<dbReference type="InterPro" id="IPR025997">
    <property type="entry name" value="SBP_2_dom"/>
</dbReference>
<dbReference type="OrthoDB" id="9769193at2"/>
<evidence type="ECO:0000259" key="1">
    <source>
        <dbReference type="Pfam" id="PF13407"/>
    </source>
</evidence>